<keyword evidence="4" id="KW-1185">Reference proteome</keyword>
<dbReference type="InParanoid" id="A0A0Q3FE26"/>
<name>A0A0Q3FE26_BRADI</name>
<evidence type="ECO:0000313" key="3">
    <source>
        <dbReference type="EnsemblPlants" id="KQJ97430"/>
    </source>
</evidence>
<evidence type="ECO:0000313" key="4">
    <source>
        <dbReference type="Proteomes" id="UP000008810"/>
    </source>
</evidence>
<protein>
    <submittedName>
        <fullName evidence="2 3">Uncharacterized protein</fullName>
    </submittedName>
</protein>
<sequence>MATEVLRCSKIINLLIFRFWLRECSASLLEACLSSLTPRLDVGIGARNWEKKLSKGWPLVSLKEITVSYINWITHEENTQRTVTLAGEQHPTPKTDCPLH</sequence>
<reference evidence="2 3" key="1">
    <citation type="journal article" date="2010" name="Nature">
        <title>Genome sequencing and analysis of the model grass Brachypodium distachyon.</title>
        <authorList>
            <consortium name="International Brachypodium Initiative"/>
        </authorList>
    </citation>
    <scope>NUCLEOTIDE SEQUENCE [LARGE SCALE GENOMIC DNA]</scope>
    <source>
        <strain evidence="2 3">Bd21</strain>
    </source>
</reference>
<reference evidence="2" key="2">
    <citation type="submission" date="2017-06" db="EMBL/GenBank/DDBJ databases">
        <title>WGS assembly of Brachypodium distachyon.</title>
        <authorList>
            <consortium name="The International Brachypodium Initiative"/>
            <person name="Lucas S."/>
            <person name="Harmon-Smith M."/>
            <person name="Lail K."/>
            <person name="Tice H."/>
            <person name="Grimwood J."/>
            <person name="Bruce D."/>
            <person name="Barry K."/>
            <person name="Shu S."/>
            <person name="Lindquist E."/>
            <person name="Wang M."/>
            <person name="Pitluck S."/>
            <person name="Vogel J.P."/>
            <person name="Garvin D.F."/>
            <person name="Mockler T.C."/>
            <person name="Schmutz J."/>
            <person name="Rokhsar D."/>
            <person name="Bevan M.W."/>
        </authorList>
    </citation>
    <scope>NUCLEOTIDE SEQUENCE</scope>
    <source>
        <strain evidence="2">Bd21</strain>
    </source>
</reference>
<evidence type="ECO:0000313" key="2">
    <source>
        <dbReference type="EMBL" id="KQJ97430.1"/>
    </source>
</evidence>
<accession>A0A0Q3FE26</accession>
<feature type="signal peptide" evidence="1">
    <location>
        <begin position="1"/>
        <end position="26"/>
    </location>
</feature>
<reference evidence="3" key="3">
    <citation type="submission" date="2018-08" db="UniProtKB">
        <authorList>
            <consortium name="EnsemblPlants"/>
        </authorList>
    </citation>
    <scope>IDENTIFICATION</scope>
    <source>
        <strain evidence="3">cv. Bd21</strain>
    </source>
</reference>
<dbReference type="EMBL" id="CM000882">
    <property type="protein sequence ID" value="KQJ97430.1"/>
    <property type="molecule type" value="Genomic_DNA"/>
</dbReference>
<evidence type="ECO:0000256" key="1">
    <source>
        <dbReference type="SAM" id="SignalP"/>
    </source>
</evidence>
<proteinExistence type="predicted"/>
<dbReference type="EnsemblPlants" id="KQJ97430">
    <property type="protein sequence ID" value="KQJ97430"/>
    <property type="gene ID" value="BRADI_3g30721v3"/>
</dbReference>
<dbReference type="AlphaFoldDB" id="A0A0Q3FE26"/>
<dbReference type="Proteomes" id="UP000008810">
    <property type="component" value="Chromosome 3"/>
</dbReference>
<keyword evidence="1" id="KW-0732">Signal</keyword>
<feature type="chain" id="PRO_5036297484" evidence="1">
    <location>
        <begin position="27"/>
        <end position="100"/>
    </location>
</feature>
<dbReference type="Gramene" id="KQJ97430">
    <property type="protein sequence ID" value="KQJ97430"/>
    <property type="gene ID" value="BRADI_3g30721v3"/>
</dbReference>
<gene>
    <name evidence="2" type="ORF">BRADI_3g30721v3</name>
</gene>
<organism evidence="2">
    <name type="scientific">Brachypodium distachyon</name>
    <name type="common">Purple false brome</name>
    <name type="synonym">Trachynia distachya</name>
    <dbReference type="NCBI Taxonomy" id="15368"/>
    <lineage>
        <taxon>Eukaryota</taxon>
        <taxon>Viridiplantae</taxon>
        <taxon>Streptophyta</taxon>
        <taxon>Embryophyta</taxon>
        <taxon>Tracheophyta</taxon>
        <taxon>Spermatophyta</taxon>
        <taxon>Magnoliopsida</taxon>
        <taxon>Liliopsida</taxon>
        <taxon>Poales</taxon>
        <taxon>Poaceae</taxon>
        <taxon>BOP clade</taxon>
        <taxon>Pooideae</taxon>
        <taxon>Stipodae</taxon>
        <taxon>Brachypodieae</taxon>
        <taxon>Brachypodium</taxon>
    </lineage>
</organism>